<dbReference type="Proteomes" id="UP000767291">
    <property type="component" value="Unassembled WGS sequence"/>
</dbReference>
<dbReference type="PROSITE" id="PS51257">
    <property type="entry name" value="PROKAR_LIPOPROTEIN"/>
    <property type="match status" value="1"/>
</dbReference>
<keyword evidence="1" id="KW-0472">Membrane</keyword>
<feature type="transmembrane region" description="Helical" evidence="1">
    <location>
        <begin position="47"/>
        <end position="73"/>
    </location>
</feature>
<organism evidence="2 3">
    <name type="scientific">Metaclostridioides mangenotii</name>
    <dbReference type="NCBI Taxonomy" id="1540"/>
    <lineage>
        <taxon>Bacteria</taxon>
        <taxon>Bacillati</taxon>
        <taxon>Bacillota</taxon>
        <taxon>Clostridia</taxon>
        <taxon>Peptostreptococcales</taxon>
        <taxon>Peptostreptococcaceae</taxon>
        <taxon>Metaclostridioides</taxon>
    </lineage>
</organism>
<protein>
    <submittedName>
        <fullName evidence="2">Uncharacterized protein</fullName>
    </submittedName>
</protein>
<dbReference type="EMBL" id="JAGGJX010000001">
    <property type="protein sequence ID" value="MBP1854111.1"/>
    <property type="molecule type" value="Genomic_DNA"/>
</dbReference>
<reference evidence="2 3" key="1">
    <citation type="submission" date="2021-03" db="EMBL/GenBank/DDBJ databases">
        <title>Genomic Encyclopedia of Type Strains, Phase IV (KMG-IV): sequencing the most valuable type-strain genomes for metagenomic binning, comparative biology and taxonomic classification.</title>
        <authorList>
            <person name="Goeker M."/>
        </authorList>
    </citation>
    <scope>NUCLEOTIDE SEQUENCE [LARGE SCALE GENOMIC DNA]</scope>
    <source>
        <strain evidence="2 3">DSM 1289</strain>
    </source>
</reference>
<keyword evidence="3" id="KW-1185">Reference proteome</keyword>
<gene>
    <name evidence="2" type="ORF">J2Z43_000501</name>
</gene>
<dbReference type="RefSeq" id="WP_209455683.1">
    <property type="nucleotide sequence ID" value="NZ_BAAACS010000017.1"/>
</dbReference>
<name>A0ABS4E842_9FIRM</name>
<proteinExistence type="predicted"/>
<evidence type="ECO:0000256" key="1">
    <source>
        <dbReference type="SAM" id="Phobius"/>
    </source>
</evidence>
<evidence type="ECO:0000313" key="3">
    <source>
        <dbReference type="Proteomes" id="UP000767291"/>
    </source>
</evidence>
<evidence type="ECO:0000313" key="2">
    <source>
        <dbReference type="EMBL" id="MBP1854111.1"/>
    </source>
</evidence>
<keyword evidence="1" id="KW-0812">Transmembrane</keyword>
<keyword evidence="1" id="KW-1133">Transmembrane helix</keyword>
<feature type="transmembrane region" description="Helical" evidence="1">
    <location>
        <begin position="12"/>
        <end position="35"/>
    </location>
</feature>
<accession>A0ABS4E842</accession>
<sequence>MQFKYLNWYTQAIGATFGMLSCIFGYLNGFMFVLLNDPSKYIENIGILGVISSYTLLPFCILTFILALIRSYTIEIEEKKLFGFSFLYLNNKISILTVLLGIIGSRHFFIIPAILILFNQHSYKFIKKVENNEELDSNINKTEEKFTVITENLSENIDVYVNSELEKNIIDSHESSKEFT</sequence>
<comment type="caution">
    <text evidence="2">The sequence shown here is derived from an EMBL/GenBank/DDBJ whole genome shotgun (WGS) entry which is preliminary data.</text>
</comment>